<sequence length="203" mass="23185">MLSLTNAPNQQEIATVAATCLKKLSDKYSERLLTINNKRLTEWMLLNTISLTKETDELSVLTFMGYTFISTILLLSRIKEKDSNYHITEIILLSFGILFFTIQGLLIFGVLEQLPDDILSYGYSLGAVSFICAILFAIDLFFFRRMAVSKNVLSQTDLEYIDEKTFKKVDIKINTIEMDRSNKCCLSDATKTGKKLKYLRTDL</sequence>
<keyword evidence="1" id="KW-0812">Transmembrane</keyword>
<keyword evidence="1" id="KW-1133">Transmembrane helix</keyword>
<dbReference type="EMBL" id="CH940648">
    <property type="protein sequence ID" value="EDW61172.2"/>
    <property type="molecule type" value="Genomic_DNA"/>
</dbReference>
<dbReference type="InParanoid" id="B4LP03"/>
<dbReference type="KEGG" id="dvi:6625544"/>
<keyword evidence="1" id="KW-0472">Membrane</keyword>
<dbReference type="HOGENOM" id="CLU_1424798_0_0_1"/>
<feature type="transmembrane region" description="Helical" evidence="1">
    <location>
        <begin position="123"/>
        <end position="143"/>
    </location>
</feature>
<reference evidence="2 3" key="1">
    <citation type="journal article" date="2007" name="Nature">
        <title>Evolution of genes and genomes on the Drosophila phylogeny.</title>
        <authorList>
            <consortium name="Drosophila 12 Genomes Consortium"/>
            <person name="Clark A.G."/>
            <person name="Eisen M.B."/>
            <person name="Smith D.R."/>
            <person name="Bergman C.M."/>
            <person name="Oliver B."/>
            <person name="Markow T.A."/>
            <person name="Kaufman T.C."/>
            <person name="Kellis M."/>
            <person name="Gelbart W."/>
            <person name="Iyer V.N."/>
            <person name="Pollard D.A."/>
            <person name="Sackton T.B."/>
            <person name="Larracuente A.M."/>
            <person name="Singh N.D."/>
            <person name="Abad J.P."/>
            <person name="Abt D.N."/>
            <person name="Adryan B."/>
            <person name="Aguade M."/>
            <person name="Akashi H."/>
            <person name="Anderson W.W."/>
            <person name="Aquadro C.F."/>
            <person name="Ardell D.H."/>
            <person name="Arguello R."/>
            <person name="Artieri C.G."/>
            <person name="Barbash D.A."/>
            <person name="Barker D."/>
            <person name="Barsanti P."/>
            <person name="Batterham P."/>
            <person name="Batzoglou S."/>
            <person name="Begun D."/>
            <person name="Bhutkar A."/>
            <person name="Blanco E."/>
            <person name="Bosak S.A."/>
            <person name="Bradley R.K."/>
            <person name="Brand A.D."/>
            <person name="Brent M.R."/>
            <person name="Brooks A.N."/>
            <person name="Brown R.H."/>
            <person name="Butlin R.K."/>
            <person name="Caggese C."/>
            <person name="Calvi B.R."/>
            <person name="Bernardo de Carvalho A."/>
            <person name="Caspi A."/>
            <person name="Castrezana S."/>
            <person name="Celniker S.E."/>
            <person name="Chang J.L."/>
            <person name="Chapple C."/>
            <person name="Chatterji S."/>
            <person name="Chinwalla A."/>
            <person name="Civetta A."/>
            <person name="Clifton S.W."/>
            <person name="Comeron J.M."/>
            <person name="Costello J.C."/>
            <person name="Coyne J.A."/>
            <person name="Daub J."/>
            <person name="David R.G."/>
            <person name="Delcher A.L."/>
            <person name="Delehaunty K."/>
            <person name="Do C.B."/>
            <person name="Ebling H."/>
            <person name="Edwards K."/>
            <person name="Eickbush T."/>
            <person name="Evans J.D."/>
            <person name="Filipski A."/>
            <person name="Findeiss S."/>
            <person name="Freyhult E."/>
            <person name="Fulton L."/>
            <person name="Fulton R."/>
            <person name="Garcia A.C."/>
            <person name="Gardiner A."/>
            <person name="Garfield D.A."/>
            <person name="Garvin B.E."/>
            <person name="Gibson G."/>
            <person name="Gilbert D."/>
            <person name="Gnerre S."/>
            <person name="Godfrey J."/>
            <person name="Good R."/>
            <person name="Gotea V."/>
            <person name="Gravely B."/>
            <person name="Greenberg A.J."/>
            <person name="Griffiths-Jones S."/>
            <person name="Gross S."/>
            <person name="Guigo R."/>
            <person name="Gustafson E.A."/>
            <person name="Haerty W."/>
            <person name="Hahn M.W."/>
            <person name="Halligan D.L."/>
            <person name="Halpern A.L."/>
            <person name="Halter G.M."/>
            <person name="Han M.V."/>
            <person name="Heger A."/>
            <person name="Hillier L."/>
            <person name="Hinrichs A.S."/>
            <person name="Holmes I."/>
            <person name="Hoskins R.A."/>
            <person name="Hubisz M.J."/>
            <person name="Hultmark D."/>
            <person name="Huntley M.A."/>
            <person name="Jaffe D.B."/>
            <person name="Jagadeeshan S."/>
            <person name="Jeck W.R."/>
            <person name="Johnson J."/>
            <person name="Jones C.D."/>
            <person name="Jordan W.C."/>
            <person name="Karpen G.H."/>
            <person name="Kataoka E."/>
            <person name="Keightley P.D."/>
            <person name="Kheradpour P."/>
            <person name="Kirkness E.F."/>
            <person name="Koerich L.B."/>
            <person name="Kristiansen K."/>
            <person name="Kudrna D."/>
            <person name="Kulathinal R.J."/>
            <person name="Kumar S."/>
            <person name="Kwok R."/>
            <person name="Lander E."/>
            <person name="Langley C.H."/>
            <person name="Lapoint R."/>
            <person name="Lazzaro B.P."/>
            <person name="Lee S.J."/>
            <person name="Levesque L."/>
            <person name="Li R."/>
            <person name="Lin C.F."/>
            <person name="Lin M.F."/>
            <person name="Lindblad-Toh K."/>
            <person name="Llopart A."/>
            <person name="Long M."/>
            <person name="Low L."/>
            <person name="Lozovsky E."/>
            <person name="Lu J."/>
            <person name="Luo M."/>
            <person name="Machado C.A."/>
            <person name="Makalowski W."/>
            <person name="Marzo M."/>
            <person name="Matsuda M."/>
            <person name="Matzkin L."/>
            <person name="McAllister B."/>
            <person name="McBride C.S."/>
            <person name="McKernan B."/>
            <person name="McKernan K."/>
            <person name="Mendez-Lago M."/>
            <person name="Minx P."/>
            <person name="Mollenhauer M.U."/>
            <person name="Montooth K."/>
            <person name="Mount S.M."/>
            <person name="Mu X."/>
            <person name="Myers E."/>
            <person name="Negre B."/>
            <person name="Newfeld S."/>
            <person name="Nielsen R."/>
            <person name="Noor M.A."/>
            <person name="O'Grady P."/>
            <person name="Pachter L."/>
            <person name="Papaceit M."/>
            <person name="Parisi M.J."/>
            <person name="Parisi M."/>
            <person name="Parts L."/>
            <person name="Pedersen J.S."/>
            <person name="Pesole G."/>
            <person name="Phillippy A.M."/>
            <person name="Ponting C.P."/>
            <person name="Pop M."/>
            <person name="Porcelli D."/>
            <person name="Powell J.R."/>
            <person name="Prohaska S."/>
            <person name="Pruitt K."/>
            <person name="Puig M."/>
            <person name="Quesneville H."/>
            <person name="Ram K.R."/>
            <person name="Rand D."/>
            <person name="Rasmussen M.D."/>
            <person name="Reed L.K."/>
            <person name="Reenan R."/>
            <person name="Reily A."/>
            <person name="Remington K.A."/>
            <person name="Rieger T.T."/>
            <person name="Ritchie M.G."/>
            <person name="Robin C."/>
            <person name="Rogers Y.H."/>
            <person name="Rohde C."/>
            <person name="Rozas J."/>
            <person name="Rubenfield M.J."/>
            <person name="Ruiz A."/>
            <person name="Russo S."/>
            <person name="Salzberg S.L."/>
            <person name="Sanchez-Gracia A."/>
            <person name="Saranga D.J."/>
            <person name="Sato H."/>
            <person name="Schaeffer S.W."/>
            <person name="Schatz M.C."/>
            <person name="Schlenke T."/>
            <person name="Schwartz R."/>
            <person name="Segarra C."/>
            <person name="Singh R.S."/>
            <person name="Sirot L."/>
            <person name="Sirota M."/>
            <person name="Sisneros N.B."/>
            <person name="Smith C.D."/>
            <person name="Smith T.F."/>
            <person name="Spieth J."/>
            <person name="Stage D.E."/>
            <person name="Stark A."/>
            <person name="Stephan W."/>
            <person name="Strausberg R.L."/>
            <person name="Strempel S."/>
            <person name="Sturgill D."/>
            <person name="Sutton G."/>
            <person name="Sutton G.G."/>
            <person name="Tao W."/>
            <person name="Teichmann S."/>
            <person name="Tobari Y.N."/>
            <person name="Tomimura Y."/>
            <person name="Tsolas J.M."/>
            <person name="Valente V.L."/>
            <person name="Venter E."/>
            <person name="Venter J.C."/>
            <person name="Vicario S."/>
            <person name="Vieira F.G."/>
            <person name="Vilella A.J."/>
            <person name="Villasante A."/>
            <person name="Walenz B."/>
            <person name="Wang J."/>
            <person name="Wasserman M."/>
            <person name="Watts T."/>
            <person name="Wilson D."/>
            <person name="Wilson R.K."/>
            <person name="Wing R.A."/>
            <person name="Wolfner M.F."/>
            <person name="Wong A."/>
            <person name="Wong G.K."/>
            <person name="Wu C.I."/>
            <person name="Wu G."/>
            <person name="Yamamoto D."/>
            <person name="Yang H.P."/>
            <person name="Yang S.P."/>
            <person name="Yorke J.A."/>
            <person name="Yoshida K."/>
            <person name="Zdobnov E."/>
            <person name="Zhang P."/>
            <person name="Zhang Y."/>
            <person name="Zimin A.V."/>
            <person name="Baldwin J."/>
            <person name="Abdouelleil A."/>
            <person name="Abdulkadir J."/>
            <person name="Abebe A."/>
            <person name="Abera B."/>
            <person name="Abreu J."/>
            <person name="Acer S.C."/>
            <person name="Aftuck L."/>
            <person name="Alexander A."/>
            <person name="An P."/>
            <person name="Anderson E."/>
            <person name="Anderson S."/>
            <person name="Arachi H."/>
            <person name="Azer M."/>
            <person name="Bachantsang P."/>
            <person name="Barry A."/>
            <person name="Bayul T."/>
            <person name="Berlin A."/>
            <person name="Bessette D."/>
            <person name="Bloom T."/>
            <person name="Blye J."/>
            <person name="Boguslavskiy L."/>
            <person name="Bonnet C."/>
            <person name="Boukhgalter B."/>
            <person name="Bourzgui I."/>
            <person name="Brown A."/>
            <person name="Cahill P."/>
            <person name="Channer S."/>
            <person name="Cheshatsang Y."/>
            <person name="Chuda L."/>
            <person name="Citroen M."/>
            <person name="Collymore A."/>
            <person name="Cooke P."/>
            <person name="Costello M."/>
            <person name="D'Aco K."/>
            <person name="Daza R."/>
            <person name="De Haan G."/>
            <person name="DeGray S."/>
            <person name="DeMaso C."/>
            <person name="Dhargay N."/>
            <person name="Dooley K."/>
            <person name="Dooley E."/>
            <person name="Doricent M."/>
            <person name="Dorje P."/>
            <person name="Dorjee K."/>
            <person name="Dupes A."/>
            <person name="Elong R."/>
            <person name="Falk J."/>
            <person name="Farina A."/>
            <person name="Faro S."/>
            <person name="Ferguson D."/>
            <person name="Fisher S."/>
            <person name="Foley C.D."/>
            <person name="Franke A."/>
            <person name="Friedrich D."/>
            <person name="Gadbois L."/>
            <person name="Gearin G."/>
            <person name="Gearin C.R."/>
            <person name="Giannoukos G."/>
            <person name="Goode T."/>
            <person name="Graham J."/>
            <person name="Grandbois E."/>
            <person name="Grewal S."/>
            <person name="Gyaltsen K."/>
            <person name="Hafez N."/>
            <person name="Hagos B."/>
            <person name="Hall J."/>
            <person name="Henson C."/>
            <person name="Hollinger A."/>
            <person name="Honan T."/>
            <person name="Huard M.D."/>
            <person name="Hughes L."/>
            <person name="Hurhula B."/>
            <person name="Husby M.E."/>
            <person name="Kamat A."/>
            <person name="Kanga B."/>
            <person name="Kashin S."/>
            <person name="Khazanovich D."/>
            <person name="Kisner P."/>
            <person name="Lance K."/>
            <person name="Lara M."/>
            <person name="Lee W."/>
            <person name="Lennon N."/>
            <person name="Letendre F."/>
            <person name="LeVine R."/>
            <person name="Lipovsky A."/>
            <person name="Liu X."/>
            <person name="Liu J."/>
            <person name="Liu S."/>
            <person name="Lokyitsang T."/>
            <person name="Lokyitsang Y."/>
            <person name="Lubonja R."/>
            <person name="Lui A."/>
            <person name="MacDonald P."/>
            <person name="Magnisalis V."/>
            <person name="Maru K."/>
            <person name="Matthews C."/>
            <person name="McCusker W."/>
            <person name="McDonough S."/>
            <person name="Mehta T."/>
            <person name="Meldrim J."/>
            <person name="Meneus L."/>
            <person name="Mihai O."/>
            <person name="Mihalev A."/>
            <person name="Mihova T."/>
            <person name="Mittelman R."/>
            <person name="Mlenga V."/>
            <person name="Montmayeur A."/>
            <person name="Mulrain L."/>
            <person name="Navidi A."/>
            <person name="Naylor J."/>
            <person name="Negash T."/>
            <person name="Nguyen T."/>
            <person name="Nguyen N."/>
            <person name="Nicol R."/>
            <person name="Norbu C."/>
            <person name="Norbu N."/>
            <person name="Novod N."/>
            <person name="O'Neill B."/>
            <person name="Osman S."/>
            <person name="Markiewicz E."/>
            <person name="Oyono O.L."/>
            <person name="Patti C."/>
            <person name="Phunkhang P."/>
            <person name="Pierre F."/>
            <person name="Priest M."/>
            <person name="Raghuraman S."/>
            <person name="Rege F."/>
            <person name="Reyes R."/>
            <person name="Rise C."/>
            <person name="Rogov P."/>
            <person name="Ross K."/>
            <person name="Ryan E."/>
            <person name="Settipalli S."/>
            <person name="Shea T."/>
            <person name="Sherpa N."/>
            <person name="Shi L."/>
            <person name="Shih D."/>
            <person name="Sparrow T."/>
            <person name="Spaulding J."/>
            <person name="Stalker J."/>
            <person name="Stange-Thomann N."/>
            <person name="Stavropoulos S."/>
            <person name="Stone C."/>
            <person name="Strader C."/>
            <person name="Tesfaye S."/>
            <person name="Thomson T."/>
            <person name="Thoulutsang Y."/>
            <person name="Thoulutsang D."/>
            <person name="Topham K."/>
            <person name="Topping I."/>
            <person name="Tsamla T."/>
            <person name="Vassiliev H."/>
            <person name="Vo A."/>
            <person name="Wangchuk T."/>
            <person name="Wangdi T."/>
            <person name="Weiand M."/>
            <person name="Wilkinson J."/>
            <person name="Wilson A."/>
            <person name="Yadav S."/>
            <person name="Young G."/>
            <person name="Yu Q."/>
            <person name="Zembek L."/>
            <person name="Zhong D."/>
            <person name="Zimmer A."/>
            <person name="Zwirko Z."/>
            <person name="Jaffe D.B."/>
            <person name="Alvarez P."/>
            <person name="Brockman W."/>
            <person name="Butler J."/>
            <person name="Chin C."/>
            <person name="Gnerre S."/>
            <person name="Grabherr M."/>
            <person name="Kleber M."/>
            <person name="Mauceli E."/>
            <person name="MacCallum I."/>
        </authorList>
    </citation>
    <scope>NUCLEOTIDE SEQUENCE [LARGE SCALE GENOMIC DNA]</scope>
    <source>
        <strain evidence="3">Tucson 15010-1051.87</strain>
    </source>
</reference>
<gene>
    <name evidence="2" type="primary">Dvir\GJ20448</name>
    <name evidence="2" type="ORF">Dvir_GJ20448</name>
</gene>
<accession>B4LP03</accession>
<feature type="transmembrane region" description="Helical" evidence="1">
    <location>
        <begin position="90"/>
        <end position="111"/>
    </location>
</feature>
<feature type="transmembrane region" description="Helical" evidence="1">
    <location>
        <begin position="58"/>
        <end position="78"/>
    </location>
</feature>
<organism evidence="2 3">
    <name type="scientific">Drosophila virilis</name>
    <name type="common">Fruit fly</name>
    <dbReference type="NCBI Taxonomy" id="7244"/>
    <lineage>
        <taxon>Eukaryota</taxon>
        <taxon>Metazoa</taxon>
        <taxon>Ecdysozoa</taxon>
        <taxon>Arthropoda</taxon>
        <taxon>Hexapoda</taxon>
        <taxon>Insecta</taxon>
        <taxon>Pterygota</taxon>
        <taxon>Neoptera</taxon>
        <taxon>Endopterygota</taxon>
        <taxon>Diptera</taxon>
        <taxon>Brachycera</taxon>
        <taxon>Muscomorpha</taxon>
        <taxon>Ephydroidea</taxon>
        <taxon>Drosophilidae</taxon>
        <taxon>Drosophila</taxon>
    </lineage>
</organism>
<dbReference type="eggNOG" id="ENOG502S28Z">
    <property type="taxonomic scope" value="Eukaryota"/>
</dbReference>
<evidence type="ECO:0000313" key="3">
    <source>
        <dbReference type="Proteomes" id="UP000008792"/>
    </source>
</evidence>
<protein>
    <submittedName>
        <fullName evidence="2">Uncharacterized protein</fullName>
    </submittedName>
</protein>
<evidence type="ECO:0000313" key="2">
    <source>
        <dbReference type="EMBL" id="EDW61172.2"/>
    </source>
</evidence>
<dbReference type="Proteomes" id="UP000008792">
    <property type="component" value="Unassembled WGS sequence"/>
</dbReference>
<proteinExistence type="predicted"/>
<name>B4LP03_DROVI</name>
<evidence type="ECO:0000256" key="1">
    <source>
        <dbReference type="SAM" id="Phobius"/>
    </source>
</evidence>
<keyword evidence="3" id="KW-1185">Reference proteome</keyword>
<dbReference type="AlphaFoldDB" id="B4LP03"/>
<dbReference type="OrthoDB" id="8180835at2759"/>